<keyword evidence="2" id="KW-1185">Reference proteome</keyword>
<dbReference type="Proteomes" id="UP000439903">
    <property type="component" value="Unassembled WGS sequence"/>
</dbReference>
<protein>
    <submittedName>
        <fullName evidence="1">Uncharacterized protein</fullName>
    </submittedName>
</protein>
<evidence type="ECO:0000313" key="1">
    <source>
        <dbReference type="EMBL" id="KAF0555246.1"/>
    </source>
</evidence>
<organism evidence="1 2">
    <name type="scientific">Gigaspora margarita</name>
    <dbReference type="NCBI Taxonomy" id="4874"/>
    <lineage>
        <taxon>Eukaryota</taxon>
        <taxon>Fungi</taxon>
        <taxon>Fungi incertae sedis</taxon>
        <taxon>Mucoromycota</taxon>
        <taxon>Glomeromycotina</taxon>
        <taxon>Glomeromycetes</taxon>
        <taxon>Diversisporales</taxon>
        <taxon>Gigasporaceae</taxon>
        <taxon>Gigaspora</taxon>
    </lineage>
</organism>
<comment type="caution">
    <text evidence="1">The sequence shown here is derived from an EMBL/GenBank/DDBJ whole genome shotgun (WGS) entry which is preliminary data.</text>
</comment>
<dbReference type="OrthoDB" id="10517993at2759"/>
<gene>
    <name evidence="1" type="ORF">F8M41_017633</name>
</gene>
<reference evidence="1 2" key="1">
    <citation type="journal article" date="2019" name="Environ. Microbiol.">
        <title>At the nexus of three kingdoms: the genome of the mycorrhizal fungus Gigaspora margarita provides insights into plant, endobacterial and fungal interactions.</title>
        <authorList>
            <person name="Venice F."/>
            <person name="Ghignone S."/>
            <person name="Salvioli di Fossalunga A."/>
            <person name="Amselem J."/>
            <person name="Novero M."/>
            <person name="Xianan X."/>
            <person name="Sedzielewska Toro K."/>
            <person name="Morin E."/>
            <person name="Lipzen A."/>
            <person name="Grigoriev I.V."/>
            <person name="Henrissat B."/>
            <person name="Martin F.M."/>
            <person name="Bonfante P."/>
        </authorList>
    </citation>
    <scope>NUCLEOTIDE SEQUENCE [LARGE SCALE GENOMIC DNA]</scope>
    <source>
        <strain evidence="1 2">BEG34</strain>
    </source>
</reference>
<dbReference type="AlphaFoldDB" id="A0A8H4EUI0"/>
<name>A0A8H4EUI0_GIGMA</name>
<accession>A0A8H4EUI0</accession>
<evidence type="ECO:0000313" key="2">
    <source>
        <dbReference type="Proteomes" id="UP000439903"/>
    </source>
</evidence>
<proteinExistence type="predicted"/>
<sequence>MTTTMPDEIRKVKEVEVNNKQYVTGDIEINELDNTQLGIEEEAVADSRERQMLYSRAVKKSLPQTRVKNFKETDMQWAEHVIEK</sequence>
<dbReference type="EMBL" id="WTPW01000042">
    <property type="protein sequence ID" value="KAF0555246.1"/>
    <property type="molecule type" value="Genomic_DNA"/>
</dbReference>